<accession>A0AAQ3UQF7</accession>
<gene>
    <name evidence="1" type="ORF">U9M48_041448</name>
</gene>
<evidence type="ECO:0000313" key="1">
    <source>
        <dbReference type="EMBL" id="WVZ95719.1"/>
    </source>
</evidence>
<dbReference type="EMBL" id="CP144754">
    <property type="protein sequence ID" value="WVZ95719.1"/>
    <property type="molecule type" value="Genomic_DNA"/>
</dbReference>
<name>A0AAQ3UQF7_PASNO</name>
<dbReference type="AlphaFoldDB" id="A0AAQ3UQF7"/>
<organism evidence="1 2">
    <name type="scientific">Paspalum notatum var. saurae</name>
    <dbReference type="NCBI Taxonomy" id="547442"/>
    <lineage>
        <taxon>Eukaryota</taxon>
        <taxon>Viridiplantae</taxon>
        <taxon>Streptophyta</taxon>
        <taxon>Embryophyta</taxon>
        <taxon>Tracheophyta</taxon>
        <taxon>Spermatophyta</taxon>
        <taxon>Magnoliopsida</taxon>
        <taxon>Liliopsida</taxon>
        <taxon>Poales</taxon>
        <taxon>Poaceae</taxon>
        <taxon>PACMAD clade</taxon>
        <taxon>Panicoideae</taxon>
        <taxon>Andropogonodae</taxon>
        <taxon>Paspaleae</taxon>
        <taxon>Paspalinae</taxon>
        <taxon>Paspalum</taxon>
    </lineage>
</organism>
<protein>
    <submittedName>
        <fullName evidence="1">Uncharacterized protein</fullName>
    </submittedName>
</protein>
<dbReference type="Proteomes" id="UP001341281">
    <property type="component" value="Chromosome 10"/>
</dbReference>
<proteinExistence type="predicted"/>
<sequence length="77" mass="8685">MDNWICILWAVLFDKVENPSTALCMESSYISGCVPAFLIFARMLRRCMDVLPRVGLLLVSDFTSAQNVTSRQMPAKL</sequence>
<keyword evidence="2" id="KW-1185">Reference proteome</keyword>
<evidence type="ECO:0000313" key="2">
    <source>
        <dbReference type="Proteomes" id="UP001341281"/>
    </source>
</evidence>
<reference evidence="1 2" key="1">
    <citation type="submission" date="2024-02" db="EMBL/GenBank/DDBJ databases">
        <title>High-quality chromosome-scale genome assembly of Pensacola bahiagrass (Paspalum notatum Flugge var. saurae).</title>
        <authorList>
            <person name="Vega J.M."/>
            <person name="Podio M."/>
            <person name="Orjuela J."/>
            <person name="Siena L.A."/>
            <person name="Pessino S.C."/>
            <person name="Combes M.C."/>
            <person name="Mariac C."/>
            <person name="Albertini E."/>
            <person name="Pupilli F."/>
            <person name="Ortiz J.P.A."/>
            <person name="Leblanc O."/>
        </authorList>
    </citation>
    <scope>NUCLEOTIDE SEQUENCE [LARGE SCALE GENOMIC DNA]</scope>
    <source>
        <strain evidence="1">R1</strain>
        <tissue evidence="1">Leaf</tissue>
    </source>
</reference>